<comment type="caution">
    <text evidence="3">The sequence shown here is derived from an EMBL/GenBank/DDBJ whole genome shotgun (WGS) entry which is preliminary data.</text>
</comment>
<feature type="domain" description="VanZ-like" evidence="2">
    <location>
        <begin position="34"/>
        <end position="112"/>
    </location>
</feature>
<dbReference type="PANTHER" id="PTHR28008">
    <property type="entry name" value="DOMAIN PROTEIN, PUTATIVE (AFU_ORTHOLOGUE AFUA_3G10980)-RELATED"/>
    <property type="match status" value="1"/>
</dbReference>
<keyword evidence="1" id="KW-1133">Transmembrane helix</keyword>
<dbReference type="NCBIfam" id="NF037970">
    <property type="entry name" value="vanZ_1"/>
    <property type="match status" value="1"/>
</dbReference>
<organism evidence="3 4">
    <name type="scientific">Planobacterium oryzisoli</name>
    <dbReference type="NCBI Taxonomy" id="2771435"/>
    <lineage>
        <taxon>Bacteria</taxon>
        <taxon>Pseudomonadati</taxon>
        <taxon>Bacteroidota</taxon>
        <taxon>Flavobacteriia</taxon>
        <taxon>Flavobacteriales</taxon>
        <taxon>Weeksellaceae</taxon>
        <taxon>Chryseobacterium group</taxon>
        <taxon>Chryseobacterium</taxon>
    </lineage>
</organism>
<dbReference type="InterPro" id="IPR006976">
    <property type="entry name" value="VanZ-like"/>
</dbReference>
<evidence type="ECO:0000313" key="3">
    <source>
        <dbReference type="EMBL" id="MBF5028106.1"/>
    </source>
</evidence>
<keyword evidence="4" id="KW-1185">Reference proteome</keyword>
<dbReference type="RefSeq" id="WP_194740032.1">
    <property type="nucleotide sequence ID" value="NZ_JADKYY010000015.1"/>
</dbReference>
<protein>
    <submittedName>
        <fullName evidence="3">VanZ family protein</fullName>
    </submittedName>
</protein>
<feature type="transmembrane region" description="Helical" evidence="1">
    <location>
        <begin position="67"/>
        <end position="88"/>
    </location>
</feature>
<dbReference type="AlphaFoldDB" id="A0A930YXJ7"/>
<feature type="transmembrane region" description="Helical" evidence="1">
    <location>
        <begin position="94"/>
        <end position="111"/>
    </location>
</feature>
<feature type="transmembrane region" description="Helical" evidence="1">
    <location>
        <begin position="7"/>
        <end position="24"/>
    </location>
</feature>
<feature type="transmembrane region" description="Helical" evidence="1">
    <location>
        <begin position="44"/>
        <end position="60"/>
    </location>
</feature>
<dbReference type="Pfam" id="PF04892">
    <property type="entry name" value="VanZ"/>
    <property type="match status" value="1"/>
</dbReference>
<gene>
    <name evidence="3" type="primary">vanZ</name>
    <name evidence="3" type="ORF">IC612_09905</name>
</gene>
<evidence type="ECO:0000256" key="1">
    <source>
        <dbReference type="SAM" id="Phobius"/>
    </source>
</evidence>
<accession>A0A930YXJ7</accession>
<dbReference type="PANTHER" id="PTHR28008:SF1">
    <property type="entry name" value="DOMAIN PROTEIN, PUTATIVE (AFU_ORTHOLOGUE AFUA_3G10980)-RELATED"/>
    <property type="match status" value="1"/>
</dbReference>
<keyword evidence="1" id="KW-0812">Transmembrane</keyword>
<evidence type="ECO:0000259" key="2">
    <source>
        <dbReference type="Pfam" id="PF04892"/>
    </source>
</evidence>
<evidence type="ECO:0000313" key="4">
    <source>
        <dbReference type="Proteomes" id="UP000694480"/>
    </source>
</evidence>
<reference evidence="3" key="1">
    <citation type="submission" date="2020-11" db="EMBL/GenBank/DDBJ databases">
        <title>Genome seq and assembly of Planobacterium sp.</title>
        <authorList>
            <person name="Chhetri G."/>
        </authorList>
    </citation>
    <scope>NUCLEOTIDE SEQUENCE</scope>
    <source>
        <strain evidence="3">GCR5</strain>
    </source>
</reference>
<dbReference type="EMBL" id="JADKYY010000015">
    <property type="protein sequence ID" value="MBF5028106.1"/>
    <property type="molecule type" value="Genomic_DNA"/>
</dbReference>
<name>A0A930YXJ7_9FLAO</name>
<dbReference type="Proteomes" id="UP000694480">
    <property type="component" value="Unassembled WGS sequence"/>
</dbReference>
<sequence>MDRISRIFKRIVPIYWAFLTYILLGPGNDRAEDWVAFEGLDKVVHFVVFAILSFSLKAAFPKMRMIVLYVIIIIYGIATEVLQGSMNLGRSMEFADFVADLLGAIAGYLLFKTTIRFLGVK</sequence>
<keyword evidence="1" id="KW-0472">Membrane</keyword>
<proteinExistence type="predicted"/>